<keyword evidence="8 9" id="KW-0472">Membrane</keyword>
<keyword evidence="5 9" id="KW-0812">Transmembrane</keyword>
<keyword evidence="4" id="KW-0337">GPI-anchor biosynthesis</keyword>
<dbReference type="GO" id="GO:0042765">
    <property type="term" value="C:GPI-anchor transamidase complex"/>
    <property type="evidence" value="ECO:0007669"/>
    <property type="project" value="InterPro"/>
</dbReference>
<feature type="transmembrane region" description="Helical" evidence="9">
    <location>
        <begin position="219"/>
        <end position="241"/>
    </location>
</feature>
<feature type="transmembrane region" description="Helical" evidence="9">
    <location>
        <begin position="180"/>
        <end position="207"/>
    </location>
</feature>
<feature type="transmembrane region" description="Helical" evidence="9">
    <location>
        <begin position="378"/>
        <end position="404"/>
    </location>
</feature>
<comment type="similarity">
    <text evidence="3">Belongs to the PIGU family.</text>
</comment>
<dbReference type="Pfam" id="PF06728">
    <property type="entry name" value="PIG-U"/>
    <property type="match status" value="1"/>
</dbReference>
<evidence type="ECO:0000256" key="1">
    <source>
        <dbReference type="ARBA" id="ARBA00004477"/>
    </source>
</evidence>
<evidence type="ECO:0000256" key="6">
    <source>
        <dbReference type="ARBA" id="ARBA00022824"/>
    </source>
</evidence>
<dbReference type="GO" id="GO:0016255">
    <property type="term" value="P:attachment of GPI anchor to protein"/>
    <property type="evidence" value="ECO:0007669"/>
    <property type="project" value="InterPro"/>
</dbReference>
<evidence type="ECO:0000256" key="8">
    <source>
        <dbReference type="ARBA" id="ARBA00023136"/>
    </source>
</evidence>
<name>U5EXN7_9DIPT</name>
<accession>U5EXN7</accession>
<dbReference type="InterPro" id="IPR009600">
    <property type="entry name" value="PIG-U"/>
</dbReference>
<evidence type="ECO:0000256" key="9">
    <source>
        <dbReference type="SAM" id="Phobius"/>
    </source>
</evidence>
<feature type="transmembrane region" description="Helical" evidence="9">
    <location>
        <begin position="81"/>
        <end position="101"/>
    </location>
</feature>
<evidence type="ECO:0000256" key="5">
    <source>
        <dbReference type="ARBA" id="ARBA00022692"/>
    </source>
</evidence>
<protein>
    <submittedName>
        <fullName evidence="10">Putative major facilitator superfamily permease</fullName>
    </submittedName>
</protein>
<dbReference type="PANTHER" id="PTHR13121">
    <property type="entry name" value="GPI TRANSAMIDASE COMPONENT PIG-U"/>
    <property type="match status" value="1"/>
</dbReference>
<reference evidence="10" key="1">
    <citation type="journal article" date="2014" name="Insect Biochem. Mol. Biol.">
        <title>An insight into the sialome of the frog biting fly, Corethrella appendiculata.</title>
        <authorList>
            <person name="Ribeiro J.M.C."/>
            <person name="Chagas A.C."/>
            <person name="Pham V.M."/>
            <person name="Lounibos L.P."/>
            <person name="Calvo E."/>
        </authorList>
    </citation>
    <scope>NUCLEOTIDE SEQUENCE</scope>
    <source>
        <tissue evidence="10">Salivary glands</tissue>
    </source>
</reference>
<dbReference type="AlphaFoldDB" id="U5EXN7"/>
<dbReference type="UniPathway" id="UPA00196"/>
<evidence type="ECO:0000313" key="10">
    <source>
        <dbReference type="EMBL" id="JAB59009.1"/>
    </source>
</evidence>
<feature type="transmembrane region" description="Helical" evidence="9">
    <location>
        <begin position="312"/>
        <end position="335"/>
    </location>
</feature>
<sequence>MKLLVSFSIAATIRFFVMISKYSKWIQDRVEVSTPLNSWKRVQEGVHLFTTDVNPYHGDLYHESPIVLFGTSYLLKNCDHFIIYIFILLDLLTGILLYFASKVFIREMYQRQQSIIDTYAKKTEDLHIQSDDEHSLPFYIALTYLFNPFTIMNCVGQTTTVWSNFLLALMLFALSKRLKFLTCLSLALEVQMNIYPFVLIIPIAIYLAKFNEKNKFLDIFVTISTFLGAFIGLNYTGFVIVGDWSFIDSTYGFIINYRDLQPNIGLFWYFFTEMFDHFRTLFLYTFQMNATILYLLPLTMKLRNEPIMLATMFISIAAIFRSYPCVGDVGFYLALMPMWKCVSKFMAHNFIVGTTMLVTTILAPTVWHLWIYSNSANANFYFGVTLIFATAQIFLITDLFFAFIKREFCLKHGLDIKIDGKDAKMGLEH</sequence>
<evidence type="ECO:0000256" key="2">
    <source>
        <dbReference type="ARBA" id="ARBA00004687"/>
    </source>
</evidence>
<evidence type="ECO:0000256" key="4">
    <source>
        <dbReference type="ARBA" id="ARBA00022502"/>
    </source>
</evidence>
<keyword evidence="7 9" id="KW-1133">Transmembrane helix</keyword>
<dbReference type="GO" id="GO:0006506">
    <property type="term" value="P:GPI anchor biosynthetic process"/>
    <property type="evidence" value="ECO:0007669"/>
    <property type="project" value="UniProtKB-UniPathway"/>
</dbReference>
<evidence type="ECO:0000256" key="3">
    <source>
        <dbReference type="ARBA" id="ARBA00010026"/>
    </source>
</evidence>
<evidence type="ECO:0000256" key="7">
    <source>
        <dbReference type="ARBA" id="ARBA00022989"/>
    </source>
</evidence>
<proteinExistence type="evidence at transcript level"/>
<feature type="transmembrane region" description="Helical" evidence="9">
    <location>
        <begin position="281"/>
        <end position="300"/>
    </location>
</feature>
<dbReference type="EMBL" id="GANO01000862">
    <property type="protein sequence ID" value="JAB59009.1"/>
    <property type="molecule type" value="mRNA"/>
</dbReference>
<organism evidence="10">
    <name type="scientific">Corethrella appendiculata</name>
    <dbReference type="NCBI Taxonomy" id="1370023"/>
    <lineage>
        <taxon>Eukaryota</taxon>
        <taxon>Metazoa</taxon>
        <taxon>Ecdysozoa</taxon>
        <taxon>Arthropoda</taxon>
        <taxon>Hexapoda</taxon>
        <taxon>Insecta</taxon>
        <taxon>Pterygota</taxon>
        <taxon>Neoptera</taxon>
        <taxon>Endopterygota</taxon>
        <taxon>Diptera</taxon>
        <taxon>Nematocera</taxon>
        <taxon>Culicoidea</taxon>
        <taxon>Chaoboridae</taxon>
        <taxon>Corethrella</taxon>
    </lineage>
</organism>
<feature type="transmembrane region" description="Helical" evidence="9">
    <location>
        <begin position="347"/>
        <end position="372"/>
    </location>
</feature>
<comment type="subcellular location">
    <subcellularLocation>
        <location evidence="1">Endoplasmic reticulum membrane</location>
        <topology evidence="1">Multi-pass membrane protein</topology>
    </subcellularLocation>
</comment>
<comment type="pathway">
    <text evidence="2">Glycolipid biosynthesis; glycosylphosphatidylinositol-anchor biosynthesis.</text>
</comment>
<keyword evidence="6" id="KW-0256">Endoplasmic reticulum</keyword>
<dbReference type="PANTHER" id="PTHR13121:SF0">
    <property type="entry name" value="PHOSPHATIDYLINOSITOL GLYCAN ANCHOR BIOSYNTHESIS CLASS U PROTEIN"/>
    <property type="match status" value="1"/>
</dbReference>